<organism evidence="2 3">
    <name type="scientific">Dictyobacter alpinus</name>
    <dbReference type="NCBI Taxonomy" id="2014873"/>
    <lineage>
        <taxon>Bacteria</taxon>
        <taxon>Bacillati</taxon>
        <taxon>Chloroflexota</taxon>
        <taxon>Ktedonobacteria</taxon>
        <taxon>Ktedonobacterales</taxon>
        <taxon>Dictyobacteraceae</taxon>
        <taxon>Dictyobacter</taxon>
    </lineage>
</organism>
<dbReference type="EMBL" id="BIFT01000004">
    <property type="protein sequence ID" value="GCE32213.1"/>
    <property type="molecule type" value="Genomic_DNA"/>
</dbReference>
<proteinExistence type="predicted"/>
<reference evidence="3" key="1">
    <citation type="submission" date="2018-12" db="EMBL/GenBank/DDBJ databases">
        <title>Tengunoibacter tsumagoiensis gen. nov., sp. nov., Dictyobacter kobayashii sp. nov., D. alpinus sp. nov., and D. joshuensis sp. nov. and description of Dictyobacteraceae fam. nov. within the order Ktedonobacterales isolated from Tengu-no-mugimeshi.</title>
        <authorList>
            <person name="Wang C.M."/>
            <person name="Zheng Y."/>
            <person name="Sakai Y."/>
            <person name="Toyoda A."/>
            <person name="Minakuchi Y."/>
            <person name="Abe K."/>
            <person name="Yokota A."/>
            <person name="Yabe S."/>
        </authorList>
    </citation>
    <scope>NUCLEOTIDE SEQUENCE [LARGE SCALE GENOMIC DNA]</scope>
    <source>
        <strain evidence="3">Uno16</strain>
    </source>
</reference>
<accession>A0A402BLH7</accession>
<gene>
    <name evidence="2" type="ORF">KDA_76970</name>
</gene>
<feature type="compositionally biased region" description="Polar residues" evidence="1">
    <location>
        <begin position="17"/>
        <end position="27"/>
    </location>
</feature>
<evidence type="ECO:0000256" key="1">
    <source>
        <dbReference type="SAM" id="MobiDB-lite"/>
    </source>
</evidence>
<feature type="region of interest" description="Disordered" evidence="1">
    <location>
        <begin position="1"/>
        <end position="32"/>
    </location>
</feature>
<evidence type="ECO:0000313" key="2">
    <source>
        <dbReference type="EMBL" id="GCE32213.1"/>
    </source>
</evidence>
<feature type="compositionally biased region" description="Basic and acidic residues" evidence="1">
    <location>
        <begin position="1"/>
        <end position="16"/>
    </location>
</feature>
<protein>
    <submittedName>
        <fullName evidence="2">Uncharacterized protein</fullName>
    </submittedName>
</protein>
<comment type="caution">
    <text evidence="2">The sequence shown here is derived from an EMBL/GenBank/DDBJ whole genome shotgun (WGS) entry which is preliminary data.</text>
</comment>
<sequence>MTQQDENRMRKAEEAAKTNQNQKSGPTQVPPEASLPVLQALLKAIQAIRSDLRDIQGQLRDIKAEEEYRTERIEEIFRVVDVLRSRYQEERLLLDAEDSISTYAPVAEALPSIKKTTPGAIDLKPVHEVHPRRMAGKEVMPDYIRGKNIGRQ</sequence>
<dbReference type="RefSeq" id="WP_126632203.1">
    <property type="nucleotide sequence ID" value="NZ_BIFT01000004.1"/>
</dbReference>
<keyword evidence="3" id="KW-1185">Reference proteome</keyword>
<name>A0A402BLH7_9CHLR</name>
<evidence type="ECO:0000313" key="3">
    <source>
        <dbReference type="Proteomes" id="UP000287171"/>
    </source>
</evidence>
<dbReference type="AlphaFoldDB" id="A0A402BLH7"/>
<dbReference type="Proteomes" id="UP000287171">
    <property type="component" value="Unassembled WGS sequence"/>
</dbReference>